<reference evidence="1 2" key="1">
    <citation type="submission" date="2023-07" db="EMBL/GenBank/DDBJ databases">
        <title>Genomic Encyclopedia of Type Strains, Phase IV (KMG-IV): sequencing the most valuable type-strain genomes for metagenomic binning, comparative biology and taxonomic classification.</title>
        <authorList>
            <person name="Goeker M."/>
        </authorList>
    </citation>
    <scope>NUCLEOTIDE SEQUENCE [LARGE SCALE GENOMIC DNA]</scope>
    <source>
        <strain evidence="1 2">DSM 4006</strain>
    </source>
</reference>
<dbReference type="Proteomes" id="UP001232973">
    <property type="component" value="Unassembled WGS sequence"/>
</dbReference>
<sequence>MTDELHRRVHEDGENITAEDWMAFYQLYPSVEGRKLSISPWNMATSNGHLWELWNGTPFDEDGIERDRLAMCLVTSMGLRRFVELLPEPSRVALRRVLDETEEPEKAPG</sequence>
<gene>
    <name evidence="1" type="ORF">J2S03_001476</name>
</gene>
<proteinExistence type="predicted"/>
<evidence type="ECO:0000313" key="1">
    <source>
        <dbReference type="EMBL" id="MDQ0189631.1"/>
    </source>
</evidence>
<comment type="caution">
    <text evidence="1">The sequence shown here is derived from an EMBL/GenBank/DDBJ whole genome shotgun (WGS) entry which is preliminary data.</text>
</comment>
<evidence type="ECO:0000313" key="2">
    <source>
        <dbReference type="Proteomes" id="UP001232973"/>
    </source>
</evidence>
<name>A0ABT9XIT7_9BACL</name>
<dbReference type="RefSeq" id="WP_274454565.1">
    <property type="nucleotide sequence ID" value="NZ_CP067097.1"/>
</dbReference>
<organism evidence="1 2">
    <name type="scientific">Alicyclobacillus cycloheptanicus</name>
    <dbReference type="NCBI Taxonomy" id="1457"/>
    <lineage>
        <taxon>Bacteria</taxon>
        <taxon>Bacillati</taxon>
        <taxon>Bacillota</taxon>
        <taxon>Bacilli</taxon>
        <taxon>Bacillales</taxon>
        <taxon>Alicyclobacillaceae</taxon>
        <taxon>Alicyclobacillus</taxon>
    </lineage>
</organism>
<accession>A0ABT9XIT7</accession>
<dbReference type="EMBL" id="JAUSTP010000009">
    <property type="protein sequence ID" value="MDQ0189631.1"/>
    <property type="molecule type" value="Genomic_DNA"/>
</dbReference>
<keyword evidence="2" id="KW-1185">Reference proteome</keyword>
<protein>
    <submittedName>
        <fullName evidence="1">Uncharacterized protein</fullName>
    </submittedName>
</protein>